<evidence type="ECO:0000256" key="1">
    <source>
        <dbReference type="SAM" id="MobiDB-lite"/>
    </source>
</evidence>
<dbReference type="Proteomes" id="UP000539146">
    <property type="component" value="Unassembled WGS sequence"/>
</dbReference>
<feature type="region of interest" description="Disordered" evidence="1">
    <location>
        <begin position="1"/>
        <end position="20"/>
    </location>
</feature>
<dbReference type="AlphaFoldDB" id="A0A850DN54"/>
<sequence>MQQIRTVTTTVPSVDHLGPMRGRQLADRDLDLAKLTEAGYVLASTHTIAGEERVTFVDTLTREDPTA</sequence>
<evidence type="ECO:0000313" key="3">
    <source>
        <dbReference type="Proteomes" id="UP000539146"/>
    </source>
</evidence>
<name>A0A850DN54_9MICO</name>
<gene>
    <name evidence="2" type="ORF">HP467_01845</name>
</gene>
<dbReference type="EMBL" id="JABMCG010000062">
    <property type="protein sequence ID" value="NUU26857.1"/>
    <property type="molecule type" value="Genomic_DNA"/>
</dbReference>
<feature type="compositionally biased region" description="Polar residues" evidence="1">
    <location>
        <begin position="1"/>
        <end position="12"/>
    </location>
</feature>
<proteinExistence type="predicted"/>
<evidence type="ECO:0000313" key="2">
    <source>
        <dbReference type="EMBL" id="NUU26857.1"/>
    </source>
</evidence>
<protein>
    <submittedName>
        <fullName evidence="2">Uncharacterized protein</fullName>
    </submittedName>
</protein>
<reference evidence="2 3" key="1">
    <citation type="submission" date="2020-05" db="EMBL/GenBank/DDBJ databases">
        <title>Genome Sequencing of Type Strains.</title>
        <authorList>
            <person name="Lemaire J.F."/>
            <person name="Inderbitzin P."/>
            <person name="Gregorio O.A."/>
            <person name="Collins S.B."/>
            <person name="Wespe N."/>
            <person name="Knight-Connoni V."/>
        </authorList>
    </citation>
    <scope>NUCLEOTIDE SEQUENCE [LARGE SCALE GENOMIC DNA]</scope>
    <source>
        <strain evidence="2 3">DSM 20512</strain>
    </source>
</reference>
<organism evidence="2 3">
    <name type="scientific">Curtobacterium citreum</name>
    <dbReference type="NCBI Taxonomy" id="2036"/>
    <lineage>
        <taxon>Bacteria</taxon>
        <taxon>Bacillati</taxon>
        <taxon>Actinomycetota</taxon>
        <taxon>Actinomycetes</taxon>
        <taxon>Micrococcales</taxon>
        <taxon>Microbacteriaceae</taxon>
        <taxon>Curtobacterium</taxon>
    </lineage>
</organism>
<accession>A0A850DN54</accession>
<comment type="caution">
    <text evidence="2">The sequence shown here is derived from an EMBL/GenBank/DDBJ whole genome shotgun (WGS) entry which is preliminary data.</text>
</comment>
<dbReference type="RefSeq" id="WP_175325024.1">
    <property type="nucleotide sequence ID" value="NZ_JABMCG010000062.1"/>
</dbReference>